<dbReference type="CDD" id="cd16830">
    <property type="entry name" value="HemS-like_N"/>
    <property type="match status" value="1"/>
</dbReference>
<dbReference type="GO" id="GO:0006826">
    <property type="term" value="P:iron ion transport"/>
    <property type="evidence" value="ECO:0007669"/>
    <property type="project" value="InterPro"/>
</dbReference>
<gene>
    <name evidence="2" type="ORF">BCY88_04865</name>
</gene>
<protein>
    <submittedName>
        <fullName evidence="2">Heme ABC transporter</fullName>
    </submittedName>
</protein>
<dbReference type="InterPro" id="IPR007845">
    <property type="entry name" value="HemS/ChuX_dom"/>
</dbReference>
<dbReference type="Proteomes" id="UP000283709">
    <property type="component" value="Unassembled WGS sequence"/>
</dbReference>
<dbReference type="RefSeq" id="WP_120344952.1">
    <property type="nucleotide sequence ID" value="NZ_MCAS01000012.1"/>
</dbReference>
<dbReference type="OrthoDB" id="316630at2"/>
<name>A0A3R7E7B9_9BURK</name>
<dbReference type="Pfam" id="PF05171">
    <property type="entry name" value="HemS"/>
    <property type="match status" value="2"/>
</dbReference>
<sequence length="358" mass="39321">MLNSAFNDAASLHQLRHDFLNLKSAQKLRNREAAHALGISEGEALAAFVGEHVVRLEARFVELFEQMPQLGAVMALTRNEAAVHEKDGSYEDMSHDGTVGLVLGSAIDLRVFYHAWASGFAVREETAHGVQKSLQFFDTQGHAVHKVFLREHSNHAAFDAFVERWQMRDQTPGLETGDPIVPPAQNLDSDIDVPAFQAAWHAMTDTHQFFGLLRKFGLARTQALRLAERRYAYPVANDALQGLLERAAEGALPIMVFVGNRGMIQIHTGPVKNIRLMGPWVNVLDPGFNLHLRGDLIASAWVVRKPTSDGIVTSLELFDANGENIAMLFGARKPGTPELAGWRELIAGIAPLENGAAA</sequence>
<dbReference type="SUPFAM" id="SSF144064">
    <property type="entry name" value="Heme iron utilization protein-like"/>
    <property type="match status" value="1"/>
</dbReference>
<feature type="domain" description="Haemin-degrading HemS/ChuX" evidence="1">
    <location>
        <begin position="38"/>
        <end position="164"/>
    </location>
</feature>
<dbReference type="InterPro" id="IPR053733">
    <property type="entry name" value="Heme_Transport_Util_sf"/>
</dbReference>
<comment type="caution">
    <text evidence="2">The sequence shown here is derived from an EMBL/GenBank/DDBJ whole genome shotgun (WGS) entry which is preliminary data.</text>
</comment>
<feature type="domain" description="Haemin-degrading HemS/ChuX" evidence="1">
    <location>
        <begin position="218"/>
        <end position="347"/>
    </location>
</feature>
<dbReference type="AlphaFoldDB" id="A0A3R7E7B9"/>
<evidence type="ECO:0000313" key="3">
    <source>
        <dbReference type="Proteomes" id="UP000283709"/>
    </source>
</evidence>
<proteinExistence type="predicted"/>
<organism evidence="2 3">
    <name type="scientific">Paraburkholderia fungorum</name>
    <dbReference type="NCBI Taxonomy" id="134537"/>
    <lineage>
        <taxon>Bacteria</taxon>
        <taxon>Pseudomonadati</taxon>
        <taxon>Pseudomonadota</taxon>
        <taxon>Betaproteobacteria</taxon>
        <taxon>Burkholderiales</taxon>
        <taxon>Burkholderiaceae</taxon>
        <taxon>Paraburkholderia</taxon>
    </lineage>
</organism>
<evidence type="ECO:0000313" key="2">
    <source>
        <dbReference type="EMBL" id="RKF46921.1"/>
    </source>
</evidence>
<accession>A0A3R7E7B9</accession>
<dbReference type="EMBL" id="MCAS01000012">
    <property type="protein sequence ID" value="RKF46921.1"/>
    <property type="molecule type" value="Genomic_DNA"/>
</dbReference>
<dbReference type="CDD" id="cd16831">
    <property type="entry name" value="HemS-like_C"/>
    <property type="match status" value="1"/>
</dbReference>
<dbReference type="Gene3D" id="3.40.1570.10">
    <property type="entry name" value="HemS/ChuS/ChuX like domains"/>
    <property type="match status" value="2"/>
</dbReference>
<evidence type="ECO:0000259" key="1">
    <source>
        <dbReference type="Pfam" id="PF05171"/>
    </source>
</evidence>
<reference evidence="2 3" key="1">
    <citation type="submission" date="2016-07" db="EMBL/GenBank/DDBJ databases">
        <title>Genome analysis of Burkholderia fungorum ES3-20.</title>
        <authorList>
            <person name="Xu D."/>
            <person name="Yao R."/>
            <person name="Zheng S."/>
        </authorList>
    </citation>
    <scope>NUCLEOTIDE SEQUENCE [LARGE SCALE GENOMIC DNA]</scope>
    <source>
        <strain evidence="2 3">ES3-20</strain>
    </source>
</reference>